<feature type="transmembrane region" description="Helical" evidence="7">
    <location>
        <begin position="144"/>
        <end position="163"/>
    </location>
</feature>
<evidence type="ECO:0000256" key="3">
    <source>
        <dbReference type="ARBA" id="ARBA00022475"/>
    </source>
</evidence>
<evidence type="ECO:0000256" key="5">
    <source>
        <dbReference type="ARBA" id="ARBA00022989"/>
    </source>
</evidence>
<dbReference type="SUPFAM" id="SSF161098">
    <property type="entry name" value="MetI-like"/>
    <property type="match status" value="1"/>
</dbReference>
<dbReference type="PROSITE" id="PS50928">
    <property type="entry name" value="ABC_TM1"/>
    <property type="match status" value="1"/>
</dbReference>
<keyword evidence="4 7" id="KW-0812">Transmembrane</keyword>
<feature type="transmembrane region" description="Helical" evidence="7">
    <location>
        <begin position="240"/>
        <end position="261"/>
    </location>
</feature>
<keyword evidence="6 7" id="KW-0472">Membrane</keyword>
<dbReference type="Gene3D" id="1.10.3720.10">
    <property type="entry name" value="MetI-like"/>
    <property type="match status" value="1"/>
</dbReference>
<dbReference type="Proteomes" id="UP001279642">
    <property type="component" value="Unassembled WGS sequence"/>
</dbReference>
<evidence type="ECO:0000259" key="8">
    <source>
        <dbReference type="PROSITE" id="PS50928"/>
    </source>
</evidence>
<dbReference type="InterPro" id="IPR035906">
    <property type="entry name" value="MetI-like_sf"/>
</dbReference>
<keyword evidence="2 7" id="KW-0813">Transport</keyword>
<feature type="transmembrane region" description="Helical" evidence="7">
    <location>
        <begin position="21"/>
        <end position="41"/>
    </location>
</feature>
<keyword evidence="3" id="KW-1003">Cell membrane</keyword>
<proteinExistence type="inferred from homology"/>
<feature type="domain" description="ABC transmembrane type-1" evidence="8">
    <location>
        <begin position="78"/>
        <end position="258"/>
    </location>
</feature>
<dbReference type="RefSeq" id="WP_320509937.1">
    <property type="nucleotide sequence ID" value="NZ_JAXCLW010000006.1"/>
</dbReference>
<evidence type="ECO:0000313" key="10">
    <source>
        <dbReference type="Proteomes" id="UP001279642"/>
    </source>
</evidence>
<sequence length="274" mass="30745">MQYQSPLTPRAKRWLEIRKPISRRTTIILGVSLWAAFFIIWEAAVKAGFVTELLMPSPTRVLSTLAGLLSTPDFLMDIGASMLRIAISFLMACIVAVPLGIAMGTFRVLEAFFNPFMAAWRYLPAPSFIPVLLMWFGTGEGPKLALLFIGVVFFLITLVMDYTKQVRQEFVETSMTLGGNRKQILWTVIVPAVLPNVVVAMRQMMAVSWTYLVIAEIVASTNGIGAMMMRARRFLHTDEIMAGIVVIGVLGLLCDMAFRWLHRLMFPYVEESAR</sequence>
<evidence type="ECO:0000256" key="1">
    <source>
        <dbReference type="ARBA" id="ARBA00004651"/>
    </source>
</evidence>
<dbReference type="PANTHER" id="PTHR30151">
    <property type="entry name" value="ALKANE SULFONATE ABC TRANSPORTER-RELATED, MEMBRANE SUBUNIT"/>
    <property type="match status" value="1"/>
</dbReference>
<keyword evidence="5 7" id="KW-1133">Transmembrane helix</keyword>
<evidence type="ECO:0000313" key="9">
    <source>
        <dbReference type="EMBL" id="MDY0884864.1"/>
    </source>
</evidence>
<gene>
    <name evidence="9" type="ORF">SMD27_18615</name>
</gene>
<dbReference type="PANTHER" id="PTHR30151:SF0">
    <property type="entry name" value="ABC TRANSPORTER PERMEASE PROTEIN MJ0413-RELATED"/>
    <property type="match status" value="1"/>
</dbReference>
<accession>A0ABU5EEQ4</accession>
<evidence type="ECO:0000256" key="7">
    <source>
        <dbReference type="RuleBase" id="RU363032"/>
    </source>
</evidence>
<feature type="transmembrane region" description="Helical" evidence="7">
    <location>
        <begin position="118"/>
        <end position="138"/>
    </location>
</feature>
<dbReference type="CDD" id="cd06261">
    <property type="entry name" value="TM_PBP2"/>
    <property type="match status" value="1"/>
</dbReference>
<comment type="subcellular location">
    <subcellularLocation>
        <location evidence="1 7">Cell membrane</location>
        <topology evidence="1 7">Multi-pass membrane protein</topology>
    </subcellularLocation>
</comment>
<dbReference type="InterPro" id="IPR000515">
    <property type="entry name" value="MetI-like"/>
</dbReference>
<protein>
    <submittedName>
        <fullName evidence="9">ABC transporter permease</fullName>
    </submittedName>
</protein>
<comment type="caution">
    <text evidence="9">The sequence shown here is derived from an EMBL/GenBank/DDBJ whole genome shotgun (WGS) entry which is preliminary data.</text>
</comment>
<feature type="transmembrane region" description="Helical" evidence="7">
    <location>
        <begin position="209"/>
        <end position="228"/>
    </location>
</feature>
<evidence type="ECO:0000256" key="2">
    <source>
        <dbReference type="ARBA" id="ARBA00022448"/>
    </source>
</evidence>
<evidence type="ECO:0000256" key="6">
    <source>
        <dbReference type="ARBA" id="ARBA00023136"/>
    </source>
</evidence>
<feature type="transmembrane region" description="Helical" evidence="7">
    <location>
        <begin position="85"/>
        <end position="106"/>
    </location>
</feature>
<dbReference type="Pfam" id="PF00528">
    <property type="entry name" value="BPD_transp_1"/>
    <property type="match status" value="1"/>
</dbReference>
<dbReference type="EMBL" id="JAXCLW010000006">
    <property type="protein sequence ID" value="MDY0884864.1"/>
    <property type="molecule type" value="Genomic_DNA"/>
</dbReference>
<feature type="transmembrane region" description="Helical" evidence="7">
    <location>
        <begin position="184"/>
        <end position="203"/>
    </location>
</feature>
<comment type="similarity">
    <text evidence="7">Belongs to the binding-protein-dependent transport system permease family.</text>
</comment>
<reference evidence="9 10" key="1">
    <citation type="journal article" date="2016" name="Antonie Van Leeuwenhoek">
        <title>Dongia soli sp. nov., isolated from soil from Dokdo, Korea.</title>
        <authorList>
            <person name="Kim D.U."/>
            <person name="Lee H."/>
            <person name="Kim H."/>
            <person name="Kim S.G."/>
            <person name="Ka J.O."/>
        </authorList>
    </citation>
    <scope>NUCLEOTIDE SEQUENCE [LARGE SCALE GENOMIC DNA]</scope>
    <source>
        <strain evidence="9 10">D78</strain>
    </source>
</reference>
<keyword evidence="10" id="KW-1185">Reference proteome</keyword>
<name>A0ABU5EEQ4_9PROT</name>
<evidence type="ECO:0000256" key="4">
    <source>
        <dbReference type="ARBA" id="ARBA00022692"/>
    </source>
</evidence>
<organism evidence="9 10">
    <name type="scientific">Dongia soli</name>
    <dbReference type="NCBI Taxonomy" id="600628"/>
    <lineage>
        <taxon>Bacteria</taxon>
        <taxon>Pseudomonadati</taxon>
        <taxon>Pseudomonadota</taxon>
        <taxon>Alphaproteobacteria</taxon>
        <taxon>Rhodospirillales</taxon>
        <taxon>Dongiaceae</taxon>
        <taxon>Dongia</taxon>
    </lineage>
</organism>